<organism evidence="2">
    <name type="scientific">Coccidioides posadasii (strain RMSCC 757 / Silveira)</name>
    <name type="common">Valley fever fungus</name>
    <dbReference type="NCBI Taxonomy" id="443226"/>
    <lineage>
        <taxon>Eukaryota</taxon>
        <taxon>Fungi</taxon>
        <taxon>Dikarya</taxon>
        <taxon>Ascomycota</taxon>
        <taxon>Pezizomycotina</taxon>
        <taxon>Eurotiomycetes</taxon>
        <taxon>Eurotiomycetidae</taxon>
        <taxon>Onygenales</taxon>
        <taxon>Onygenaceae</taxon>
        <taxon>Coccidioides</taxon>
    </lineage>
</organism>
<keyword evidence="2" id="KW-1185">Reference proteome</keyword>
<gene>
    <name evidence="1" type="ORF">CPSG_03103</name>
</gene>
<evidence type="ECO:0000313" key="1">
    <source>
        <dbReference type="EMBL" id="EFW19928.1"/>
    </source>
</evidence>
<dbReference type="VEuPathDB" id="FungiDB:CPSG_03103"/>
<name>E9D0S4_COCPS</name>
<reference evidence="2" key="1">
    <citation type="journal article" date="2010" name="Genome Res.">
        <title>Population genomic sequencing of Coccidioides fungi reveals recent hybridization and transposon control.</title>
        <authorList>
            <person name="Neafsey D.E."/>
            <person name="Barker B.M."/>
            <person name="Sharpton T.J."/>
            <person name="Stajich J.E."/>
            <person name="Park D.J."/>
            <person name="Whiston E."/>
            <person name="Hung C.-Y."/>
            <person name="McMahan C."/>
            <person name="White J."/>
            <person name="Sykes S."/>
            <person name="Heiman D."/>
            <person name="Young S."/>
            <person name="Zeng Q."/>
            <person name="Abouelleil A."/>
            <person name="Aftuck L."/>
            <person name="Bessette D."/>
            <person name="Brown A."/>
            <person name="FitzGerald M."/>
            <person name="Lui A."/>
            <person name="Macdonald J.P."/>
            <person name="Priest M."/>
            <person name="Orbach M.J."/>
            <person name="Galgiani J.N."/>
            <person name="Kirkland T.N."/>
            <person name="Cole G.T."/>
            <person name="Birren B.W."/>
            <person name="Henn M.R."/>
            <person name="Taylor J.W."/>
            <person name="Rounsley S.D."/>
        </authorList>
    </citation>
    <scope>NUCLEOTIDE SEQUENCE [LARGE SCALE GENOMIC DNA]</scope>
    <source>
        <strain evidence="2">RMSCC 757 / Silveira</strain>
    </source>
</reference>
<proteinExistence type="predicted"/>
<dbReference type="AlphaFoldDB" id="E9D0S4"/>
<evidence type="ECO:0000313" key="2">
    <source>
        <dbReference type="Proteomes" id="UP000002497"/>
    </source>
</evidence>
<reference evidence="2" key="2">
    <citation type="submission" date="2010-03" db="EMBL/GenBank/DDBJ databases">
        <title>The genome sequence of Coccidioides posadasii strain Silveira.</title>
        <authorList>
            <consortium name="The Broad Institute Genome Sequencing Center for Infectious Disease"/>
            <person name="Neafsey D."/>
            <person name="Orbach M."/>
            <person name="Henn M.R."/>
            <person name="Cole G.T."/>
            <person name="Galgiani J."/>
            <person name="Gardner M.J."/>
            <person name="Kirkland T.N."/>
            <person name="Taylor J.W."/>
            <person name="Young S.K."/>
            <person name="Zeng Q."/>
            <person name="Koehrsen M."/>
            <person name="Alvarado L."/>
            <person name="Berlin A."/>
            <person name="Borenstein D."/>
            <person name="Chapman S.B."/>
            <person name="Chen Z."/>
            <person name="Engels R."/>
            <person name="Freedman E."/>
            <person name="Gellesch M."/>
            <person name="Goldberg J."/>
            <person name="Griggs A."/>
            <person name="Gujja S."/>
            <person name="Heilman E."/>
            <person name="Heiman D."/>
            <person name="Howarth C."/>
            <person name="Jen D."/>
            <person name="Larson L."/>
            <person name="Mehta T."/>
            <person name="Neiman D."/>
            <person name="Park D."/>
            <person name="Pearson M."/>
            <person name="Richards J."/>
            <person name="Roberts A."/>
            <person name="Saif S."/>
            <person name="Shea T."/>
            <person name="Shenoy N."/>
            <person name="Sisk P."/>
            <person name="Stolte C."/>
            <person name="Sykes S."/>
            <person name="Walk T."/>
            <person name="White J."/>
            <person name="Yandava C."/>
            <person name="Haas B."/>
            <person name="Nusbaum C."/>
            <person name="Birren B."/>
        </authorList>
    </citation>
    <scope>NUCLEOTIDE SEQUENCE [LARGE SCALE GENOMIC DNA]</scope>
    <source>
        <strain evidence="2">RMSCC 757 / Silveira</strain>
    </source>
</reference>
<dbReference type="EMBL" id="GL636489">
    <property type="protein sequence ID" value="EFW19928.1"/>
    <property type="molecule type" value="Genomic_DNA"/>
</dbReference>
<sequence length="90" mass="10359">MAVPYEAMSFYGETSGSYPILNGDSRHRYQDYILCTLLLAPHMKEFLIKQIFKSIPLFLEHTCCLLSSSTHGIPCHSNFTNNWLTKTEKK</sequence>
<accession>E9D0S4</accession>
<dbReference type="Proteomes" id="UP000002497">
    <property type="component" value="Unassembled WGS sequence"/>
</dbReference>
<dbReference type="HOGENOM" id="CLU_2440692_0_0_1"/>
<protein>
    <submittedName>
        <fullName evidence="1">Uncharacterized protein</fullName>
    </submittedName>
</protein>